<evidence type="ECO:0000313" key="9">
    <source>
        <dbReference type="Proteomes" id="UP000325785"/>
    </source>
</evidence>
<dbReference type="GO" id="GO:0005829">
    <property type="term" value="C:cytosol"/>
    <property type="evidence" value="ECO:0007669"/>
    <property type="project" value="TreeGrafter"/>
</dbReference>
<dbReference type="GO" id="GO:0003677">
    <property type="term" value="F:DNA binding"/>
    <property type="evidence" value="ECO:0007669"/>
    <property type="project" value="UniProtKB-KW"/>
</dbReference>
<dbReference type="InterPro" id="IPR036388">
    <property type="entry name" value="WH-like_DNA-bd_sf"/>
</dbReference>
<dbReference type="Gene3D" id="3.40.190.10">
    <property type="entry name" value="Periplasmic binding protein-like II"/>
    <property type="match status" value="2"/>
</dbReference>
<dbReference type="EMBL" id="LAXI01000008">
    <property type="protein sequence ID" value="KRS17280.1"/>
    <property type="molecule type" value="Genomic_DNA"/>
</dbReference>
<dbReference type="InterPro" id="IPR036390">
    <property type="entry name" value="WH_DNA-bd_sf"/>
</dbReference>
<sequence>MAIKIEMLRCFQAVADKGSLADAAEILNRTPSAVSMMLRQFEDHVGAPLFETGRKSRLTPLGELIRQEATREITHFERTVTAIEGLARAERGFVRIIATPSIAQVVMPQVLRRYIAEHPAVRIDMRDADSSAIEQEMSAEGADIGLASLGPIPGFDRRRILTDRFGVVCRADHPLTWGWQTLTWSDLHGTSFIANGLCRQIDDDAFTPLLESARLSVRNTASILSLVRAGVGITVLPELAVLPEFSDLTFLPLQDVSARREVYMFTPDAAHMPPAARDMAAAILATEFQTN</sequence>
<feature type="domain" description="HTH lysR-type" evidence="5">
    <location>
        <begin position="3"/>
        <end position="59"/>
    </location>
</feature>
<dbReference type="KEGG" id="rid:RIdsm_03499"/>
<dbReference type="GO" id="GO:0003700">
    <property type="term" value="F:DNA-binding transcription factor activity"/>
    <property type="evidence" value="ECO:0007669"/>
    <property type="project" value="InterPro"/>
</dbReference>
<organism evidence="6 8">
    <name type="scientific">Roseovarius indicus</name>
    <dbReference type="NCBI Taxonomy" id="540747"/>
    <lineage>
        <taxon>Bacteria</taxon>
        <taxon>Pseudomonadati</taxon>
        <taxon>Pseudomonadota</taxon>
        <taxon>Alphaproteobacteria</taxon>
        <taxon>Rhodobacterales</taxon>
        <taxon>Roseobacteraceae</taxon>
        <taxon>Roseovarius</taxon>
    </lineage>
</organism>
<comment type="similarity">
    <text evidence="1">Belongs to the LysR transcriptional regulatory family.</text>
</comment>
<keyword evidence="4" id="KW-0804">Transcription</keyword>
<dbReference type="InterPro" id="IPR000847">
    <property type="entry name" value="LysR_HTH_N"/>
</dbReference>
<dbReference type="PANTHER" id="PTHR30419">
    <property type="entry name" value="HTH-TYPE TRANSCRIPTIONAL REGULATOR YBHD"/>
    <property type="match status" value="1"/>
</dbReference>
<keyword evidence="8" id="KW-1185">Reference proteome</keyword>
<dbReference type="RefSeq" id="WP_057816874.1">
    <property type="nucleotide sequence ID" value="NZ_CAXRJZ010000006.1"/>
</dbReference>
<reference evidence="7 9" key="2">
    <citation type="submission" date="2018-08" db="EMBL/GenBank/DDBJ databases">
        <title>Genetic Globetrotter - A new plasmid hitch-hiking vast phylogenetic and geographic distances.</title>
        <authorList>
            <person name="Vollmers J."/>
            <person name="Petersen J."/>
        </authorList>
    </citation>
    <scope>NUCLEOTIDE SEQUENCE [LARGE SCALE GENOMIC DNA]</scope>
    <source>
        <strain evidence="7 9">DSM 26383</strain>
    </source>
</reference>
<dbReference type="InterPro" id="IPR050950">
    <property type="entry name" value="HTH-type_LysR_regulators"/>
</dbReference>
<accession>A0A0T5P7Z7</accession>
<dbReference type="PANTHER" id="PTHR30419:SF8">
    <property type="entry name" value="NITROGEN ASSIMILATION TRANSCRIPTIONAL ACTIVATOR-RELATED"/>
    <property type="match status" value="1"/>
</dbReference>
<gene>
    <name evidence="7" type="primary">cynR_7</name>
    <name evidence="7" type="ORF">RIdsm_03499</name>
    <name evidence="6" type="ORF">XM52_14590</name>
</gene>
<evidence type="ECO:0000256" key="3">
    <source>
        <dbReference type="ARBA" id="ARBA00023125"/>
    </source>
</evidence>
<dbReference type="Gene3D" id="1.10.10.10">
    <property type="entry name" value="Winged helix-like DNA-binding domain superfamily/Winged helix DNA-binding domain"/>
    <property type="match status" value="1"/>
</dbReference>
<dbReference type="SUPFAM" id="SSF53850">
    <property type="entry name" value="Periplasmic binding protein-like II"/>
    <property type="match status" value="1"/>
</dbReference>
<name>A0A0T5P7Z7_9RHOB</name>
<dbReference type="STRING" id="540747.SAMN04488031_10897"/>
<keyword evidence="2" id="KW-0805">Transcription regulation</keyword>
<evidence type="ECO:0000313" key="6">
    <source>
        <dbReference type="EMBL" id="KRS17280.1"/>
    </source>
</evidence>
<dbReference type="Proteomes" id="UP000051401">
    <property type="component" value="Unassembled WGS sequence"/>
</dbReference>
<evidence type="ECO:0000313" key="7">
    <source>
        <dbReference type="EMBL" id="QEW27681.1"/>
    </source>
</evidence>
<dbReference type="AlphaFoldDB" id="A0A0T5P7Z7"/>
<protein>
    <submittedName>
        <fullName evidence="7">Cyn operon transcriptional activator</fullName>
    </submittedName>
    <submittedName>
        <fullName evidence="6">LysR family transcriptional regulator</fullName>
    </submittedName>
</protein>
<keyword evidence="3" id="KW-0238">DNA-binding</keyword>
<evidence type="ECO:0000259" key="5">
    <source>
        <dbReference type="PROSITE" id="PS50931"/>
    </source>
</evidence>
<dbReference type="Pfam" id="PF03466">
    <property type="entry name" value="LysR_substrate"/>
    <property type="match status" value="1"/>
</dbReference>
<dbReference type="Proteomes" id="UP000325785">
    <property type="component" value="Chromosome"/>
</dbReference>
<evidence type="ECO:0000256" key="2">
    <source>
        <dbReference type="ARBA" id="ARBA00023015"/>
    </source>
</evidence>
<reference evidence="6 8" key="1">
    <citation type="submission" date="2015-04" db="EMBL/GenBank/DDBJ databases">
        <title>The draft genome sequence of Roseovarius indicus B108T.</title>
        <authorList>
            <person name="Li G."/>
            <person name="Lai Q."/>
            <person name="Shao Z."/>
            <person name="Yan P."/>
        </authorList>
    </citation>
    <scope>NUCLEOTIDE SEQUENCE [LARGE SCALE GENOMIC DNA]</scope>
    <source>
        <strain evidence="6 8">B108</strain>
    </source>
</reference>
<proteinExistence type="inferred from homology"/>
<dbReference type="PROSITE" id="PS50931">
    <property type="entry name" value="HTH_LYSR"/>
    <property type="match status" value="1"/>
</dbReference>
<evidence type="ECO:0000313" key="8">
    <source>
        <dbReference type="Proteomes" id="UP000051401"/>
    </source>
</evidence>
<dbReference type="SUPFAM" id="SSF46785">
    <property type="entry name" value="Winged helix' DNA-binding domain"/>
    <property type="match status" value="1"/>
</dbReference>
<dbReference type="InterPro" id="IPR005119">
    <property type="entry name" value="LysR_subst-bd"/>
</dbReference>
<evidence type="ECO:0000256" key="1">
    <source>
        <dbReference type="ARBA" id="ARBA00009437"/>
    </source>
</evidence>
<dbReference type="Pfam" id="PF00126">
    <property type="entry name" value="HTH_1"/>
    <property type="match status" value="1"/>
</dbReference>
<dbReference type="EMBL" id="CP031598">
    <property type="protein sequence ID" value="QEW27681.1"/>
    <property type="molecule type" value="Genomic_DNA"/>
</dbReference>
<dbReference type="OrthoDB" id="3252676at2"/>
<dbReference type="PATRIC" id="fig|540747.5.peg.5986"/>
<evidence type="ECO:0000256" key="4">
    <source>
        <dbReference type="ARBA" id="ARBA00023163"/>
    </source>
</evidence>